<accession>A0A919G1R0</accession>
<dbReference type="Proteomes" id="UP000617734">
    <property type="component" value="Unassembled WGS sequence"/>
</dbReference>
<evidence type="ECO:0000313" key="2">
    <source>
        <dbReference type="Proteomes" id="UP000617734"/>
    </source>
</evidence>
<reference evidence="1" key="1">
    <citation type="journal article" date="2014" name="Int. J. Syst. Evol. Microbiol.">
        <title>Complete genome sequence of Corynebacterium casei LMG S-19264T (=DSM 44701T), isolated from a smear-ripened cheese.</title>
        <authorList>
            <consortium name="US DOE Joint Genome Institute (JGI-PGF)"/>
            <person name="Walter F."/>
            <person name="Albersmeier A."/>
            <person name="Kalinowski J."/>
            <person name="Ruckert C."/>
        </authorList>
    </citation>
    <scope>NUCLEOTIDE SEQUENCE</scope>
    <source>
        <strain evidence="1">JCM 4646</strain>
    </source>
</reference>
<reference evidence="1" key="2">
    <citation type="submission" date="2020-09" db="EMBL/GenBank/DDBJ databases">
        <authorList>
            <person name="Sun Q."/>
            <person name="Ohkuma M."/>
        </authorList>
    </citation>
    <scope>NUCLEOTIDE SEQUENCE</scope>
    <source>
        <strain evidence="1">JCM 4646</strain>
    </source>
</reference>
<sequence>MTRPATGRASTAPAIRAVRTRLRLVAVLVVAAAVSLRKVMYILSGALARAGVSRPGRARSVLGECAGGAPGRVAVVLAALVSKLRTSAEGIKVSKERPRSGLGYQRYSAWRGAEFTGIRPGRAARMWPRSPPLAGDLGHIVDPA</sequence>
<name>A0A919G1R0_9ACTN</name>
<protein>
    <submittedName>
        <fullName evidence="1">Uncharacterized protein</fullName>
    </submittedName>
</protein>
<gene>
    <name evidence="1" type="ORF">GCM10018781_44740</name>
</gene>
<proteinExistence type="predicted"/>
<keyword evidence="2" id="KW-1185">Reference proteome</keyword>
<dbReference type="AlphaFoldDB" id="A0A919G1R0"/>
<comment type="caution">
    <text evidence="1">The sequence shown here is derived from an EMBL/GenBank/DDBJ whole genome shotgun (WGS) entry which is preliminary data.</text>
</comment>
<organism evidence="1 2">
    <name type="scientific">Kitasatospora indigofera</name>
    <dbReference type="NCBI Taxonomy" id="67307"/>
    <lineage>
        <taxon>Bacteria</taxon>
        <taxon>Bacillati</taxon>
        <taxon>Actinomycetota</taxon>
        <taxon>Actinomycetes</taxon>
        <taxon>Kitasatosporales</taxon>
        <taxon>Streptomycetaceae</taxon>
        <taxon>Kitasatospora</taxon>
    </lineage>
</organism>
<dbReference type="EMBL" id="BNBO01000026">
    <property type="protein sequence ID" value="GHH75585.1"/>
    <property type="molecule type" value="Genomic_DNA"/>
</dbReference>
<evidence type="ECO:0000313" key="1">
    <source>
        <dbReference type="EMBL" id="GHH75585.1"/>
    </source>
</evidence>